<dbReference type="GO" id="GO:0005847">
    <property type="term" value="C:mRNA cleavage and polyadenylation specificity factor complex"/>
    <property type="evidence" value="ECO:0007669"/>
    <property type="project" value="EnsemblFungi"/>
</dbReference>
<comment type="similarity">
    <text evidence="4">Belongs to the metallo-beta-lactamase superfamily. RNA-metabolizing metallo-beta-lactamase-like family. CPSF2/YSH1 subfamily.</text>
</comment>
<feature type="domain" description="Beta-Casp" evidence="6">
    <location>
        <begin position="255"/>
        <end position="379"/>
    </location>
</feature>
<dbReference type="SUPFAM" id="SSF56281">
    <property type="entry name" value="Metallo-hydrolase/oxidoreductase"/>
    <property type="match status" value="1"/>
</dbReference>
<name>G0VCW5_NAUCA</name>
<dbReference type="GO" id="GO:0003723">
    <property type="term" value="F:RNA binding"/>
    <property type="evidence" value="ECO:0007669"/>
    <property type="project" value="UniProtKB-KW"/>
</dbReference>
<dbReference type="OrthoDB" id="64353at2759"/>
<dbReference type="InterPro" id="IPR027075">
    <property type="entry name" value="CPSF2"/>
</dbReference>
<dbReference type="InterPro" id="IPR022712">
    <property type="entry name" value="Beta_Casp"/>
</dbReference>
<dbReference type="EMBL" id="HE576754">
    <property type="protein sequence ID" value="CCC69326.1"/>
    <property type="molecule type" value="Genomic_DNA"/>
</dbReference>
<dbReference type="RefSeq" id="XP_003675691.1">
    <property type="nucleotide sequence ID" value="XM_003675643.1"/>
</dbReference>
<dbReference type="InterPro" id="IPR035639">
    <property type="entry name" value="CPSF2_MBL"/>
</dbReference>
<dbReference type="Proteomes" id="UP000001640">
    <property type="component" value="Chromosome 3"/>
</dbReference>
<dbReference type="HOGENOM" id="CLU_002227_3_0_1"/>
<keyword evidence="8" id="KW-1185">Reference proteome</keyword>
<dbReference type="AlphaFoldDB" id="G0VCW5"/>
<dbReference type="InParanoid" id="G0VCW5"/>
<feature type="compositionally biased region" description="Polar residues" evidence="5">
    <location>
        <begin position="450"/>
        <end position="464"/>
    </location>
</feature>
<dbReference type="STRING" id="1064592.G0VCW5"/>
<comment type="subcellular location">
    <subcellularLocation>
        <location evidence="1 4">Nucleus</location>
    </subcellularLocation>
</comment>
<evidence type="ECO:0000313" key="7">
    <source>
        <dbReference type="EMBL" id="CCC69326.1"/>
    </source>
</evidence>
<keyword evidence="4" id="KW-0694">RNA-binding</keyword>
<evidence type="ECO:0000256" key="1">
    <source>
        <dbReference type="ARBA" id="ARBA00004123"/>
    </source>
</evidence>
<dbReference type="GeneID" id="96902908"/>
<dbReference type="FunCoup" id="G0VCW5">
    <property type="interactions" value="892"/>
</dbReference>
<dbReference type="OMA" id="QSRHNME"/>
<feature type="compositionally biased region" description="Basic and acidic residues" evidence="5">
    <location>
        <begin position="438"/>
        <end position="449"/>
    </location>
</feature>
<dbReference type="InterPro" id="IPR001279">
    <property type="entry name" value="Metallo-B-lactamas"/>
</dbReference>
<dbReference type="CDD" id="cd16293">
    <property type="entry name" value="CPSF2-like_MBL-fold"/>
    <property type="match status" value="1"/>
</dbReference>
<dbReference type="PANTHER" id="PTHR45922:SF1">
    <property type="entry name" value="CLEAVAGE AND POLYADENYLATION SPECIFICITY FACTOR SUBUNIT 2"/>
    <property type="match status" value="1"/>
</dbReference>
<dbReference type="Pfam" id="PF16661">
    <property type="entry name" value="Lactamase_B_6"/>
    <property type="match status" value="1"/>
</dbReference>
<proteinExistence type="inferred from homology"/>
<reference key="2">
    <citation type="submission" date="2011-08" db="EMBL/GenBank/DDBJ databases">
        <title>Genome sequence of Naumovozyma castellii.</title>
        <authorList>
            <person name="Gordon J.L."/>
            <person name="Armisen D."/>
            <person name="Proux-Wera E."/>
            <person name="OhEigeartaigh S.S."/>
            <person name="Byrne K.P."/>
            <person name="Wolfe K.H."/>
        </authorList>
    </citation>
    <scope>NUCLEOTIDE SEQUENCE</scope>
    <source>
        <strain>Type strain:CBS 4309</strain>
    </source>
</reference>
<evidence type="ECO:0000313" key="8">
    <source>
        <dbReference type="Proteomes" id="UP000001640"/>
    </source>
</evidence>
<keyword evidence="3 4" id="KW-0539">Nucleus</keyword>
<dbReference type="InterPro" id="IPR036866">
    <property type="entry name" value="RibonucZ/Hydroxyglut_hydro"/>
</dbReference>
<feature type="region of interest" description="Disordered" evidence="5">
    <location>
        <begin position="438"/>
        <end position="495"/>
    </location>
</feature>
<dbReference type="GO" id="GO:0006397">
    <property type="term" value="P:mRNA processing"/>
    <property type="evidence" value="ECO:0007669"/>
    <property type="project" value="UniProtKB-KW"/>
</dbReference>
<gene>
    <name evidence="7" type="primary">NCAS0C03360</name>
    <name evidence="7" type="ordered locus">NCAS_0C03360</name>
</gene>
<evidence type="ECO:0000259" key="6">
    <source>
        <dbReference type="SMART" id="SM01027"/>
    </source>
</evidence>
<dbReference type="KEGG" id="ncs:NCAS_0C03360"/>
<evidence type="ECO:0000256" key="2">
    <source>
        <dbReference type="ARBA" id="ARBA00022664"/>
    </source>
</evidence>
<dbReference type="PANTHER" id="PTHR45922">
    <property type="entry name" value="CLEAVAGE AND POLYADENYLATION SPECIFICITY FACTOR SUBUNIT 2"/>
    <property type="match status" value="1"/>
</dbReference>
<organism evidence="7 8">
    <name type="scientific">Naumovozyma castellii</name>
    <name type="common">Yeast</name>
    <name type="synonym">Saccharomyces castellii</name>
    <dbReference type="NCBI Taxonomy" id="27288"/>
    <lineage>
        <taxon>Eukaryota</taxon>
        <taxon>Fungi</taxon>
        <taxon>Dikarya</taxon>
        <taxon>Ascomycota</taxon>
        <taxon>Saccharomycotina</taxon>
        <taxon>Saccharomycetes</taxon>
        <taxon>Saccharomycetales</taxon>
        <taxon>Saccharomycetaceae</taxon>
        <taxon>Naumovozyma</taxon>
    </lineage>
</organism>
<evidence type="ECO:0000256" key="4">
    <source>
        <dbReference type="RuleBase" id="RU365006"/>
    </source>
</evidence>
<dbReference type="Gene3D" id="3.60.15.10">
    <property type="entry name" value="Ribonuclease Z/Hydroxyacylglutathione hydrolase-like"/>
    <property type="match status" value="2"/>
</dbReference>
<evidence type="ECO:0000256" key="3">
    <source>
        <dbReference type="ARBA" id="ARBA00023242"/>
    </source>
</evidence>
<protein>
    <recommendedName>
        <fullName evidence="4">Cleavage and polyadenylation specificity factor subunit 2</fullName>
    </recommendedName>
    <alternativeName>
        <fullName evidence="4">Cleavage and polyadenylation specificity factor 100 kDa subunit</fullName>
    </alternativeName>
</protein>
<dbReference type="SMART" id="SM01027">
    <property type="entry name" value="Beta-Casp"/>
    <property type="match status" value="1"/>
</dbReference>
<sequence>MTYKVSCCNDGSNGTVGTILKFDNVTILIDPGWTSTEVSYVDCVKYWSNLIPEIDVILISQPTIECLGAYTLLYENFLSHFLSRIAVYATLPVANLGRVSTIEWYASQGIIGPFLDSNKMEVEDIEAAFDHIQILKYSQMIDLRSKFDGLTFFALNSGVNPGGSIWCISTYSEKLVYAPRWNHTRDTILNAASLLDNMGKPLSTLMRPSGIITSFDKFGSVKPYKKRARIFKDSLKKALSNNGTALIPIDIGGKFLDVFVLVHDFLYENLKNGMFNRLPILLVSYSRGRALTYAKSMLEWLSSTLLKTWESRSNETPFELGGRFEFKVVTPDELNRYSGSSKICFVSQVDPLLNDVFDKLGSMEQTTVLLTSKYNGNQYVPSIMFNQWSKMEKEQGVQEGESLNFAQTVAVKKVRFSTLNAEDVEKFQEMTKQRKIEKEQLKKGDDFRQKSITSFNGGPTSGQNEGAEEQDEDEDEDEDEDPLSSRTQDTQKFQTPVDVILQKTSLLKHKMFQFHPVKIKRDDYGTIFDFNMLIPKDQEEIEETSKSKRRAIIHSDSAHDEDSYDPAKQINKKRKGTPELEMNNFDNLSYLDTSNTVKSRSETNEQLILRCMITYINLESLVDQRSASVIWPSLRARKLIIQGPEEVQDEKLINMLRKKGTDTLVLPLGEDVEFTTTIKTLEISLDPDLDSLLKWQKISDRYTVAHVTGHLVNEKSLVNGQPTSKSKLVLKPMDNITKIHASGTLSVGDVRLVELKRKLTEIHHVAEFKGEGMLVIDDKVAVMKVSDGETIIDGSPSELFDLVKKMVTDMLAQV</sequence>
<feature type="compositionally biased region" description="Polar residues" evidence="5">
    <location>
        <begin position="484"/>
        <end position="494"/>
    </location>
</feature>
<dbReference type="eggNOG" id="KOG1135">
    <property type="taxonomic scope" value="Eukaryota"/>
</dbReference>
<reference evidence="7 8" key="1">
    <citation type="journal article" date="2011" name="Proc. Natl. Acad. Sci. U.S.A.">
        <title>Evolutionary erosion of yeast sex chromosomes by mating-type switching accidents.</title>
        <authorList>
            <person name="Gordon J.L."/>
            <person name="Armisen D."/>
            <person name="Proux-Wera E."/>
            <person name="Oheigeartaigh S.S."/>
            <person name="Byrne K.P."/>
            <person name="Wolfe K.H."/>
        </authorList>
    </citation>
    <scope>NUCLEOTIDE SEQUENCE [LARGE SCALE GENOMIC DNA]</scope>
    <source>
        <strain evidence="8">ATCC 76901 / BCRC 22586 / CBS 4309 / NBRC 1992 / NRRL Y-12630</strain>
    </source>
</reference>
<keyword evidence="2 4" id="KW-0507">mRNA processing</keyword>
<evidence type="ECO:0000256" key="5">
    <source>
        <dbReference type="SAM" id="MobiDB-lite"/>
    </source>
</evidence>
<dbReference type="InterPro" id="IPR025069">
    <property type="entry name" value="Cpsf2_C"/>
</dbReference>
<accession>G0VCW5</accession>
<feature type="compositionally biased region" description="Acidic residues" evidence="5">
    <location>
        <begin position="466"/>
        <end position="482"/>
    </location>
</feature>
<dbReference type="Pfam" id="PF13299">
    <property type="entry name" value="CPSF100_C"/>
    <property type="match status" value="1"/>
</dbReference>